<dbReference type="SUPFAM" id="SSF55469">
    <property type="entry name" value="FMN-dependent nitroreductase-like"/>
    <property type="match status" value="1"/>
</dbReference>
<feature type="signal peptide" evidence="2">
    <location>
        <begin position="1"/>
        <end position="22"/>
    </location>
</feature>
<evidence type="ECO:0008006" key="5">
    <source>
        <dbReference type="Google" id="ProtNLM"/>
    </source>
</evidence>
<dbReference type="Gene3D" id="3.40.109.10">
    <property type="entry name" value="NADH Oxidase"/>
    <property type="match status" value="1"/>
</dbReference>
<dbReference type="InterPro" id="IPR000415">
    <property type="entry name" value="Nitroreductase-like"/>
</dbReference>
<dbReference type="RefSeq" id="WP_209349972.1">
    <property type="nucleotide sequence ID" value="NZ_JAGIYZ010000001.1"/>
</dbReference>
<keyword evidence="2" id="KW-0732">Signal</keyword>
<feature type="chain" id="PRO_5046150660" description="Twin-arginine translocation pathway signal protein" evidence="2">
    <location>
        <begin position="23"/>
        <end position="375"/>
    </location>
</feature>
<protein>
    <recommendedName>
        <fullName evidence="5">Twin-arginine translocation pathway signal protein</fullName>
    </recommendedName>
</protein>
<sequence length="375" mass="39912">MTSRRLLLAATGGLLLAGRSLRANPAAPWDAAPASRHPDWRVRAAHWAVLAPNPHNRQPWILDLAADGGALLRCDLDRRLPATDPLDRQITIGLGAFAELFRMAAAEEGRLVAIEPFPEGEPAPRLDARPVARILPLPGHAARDPLFAHAPRRRSAKEPFDMARPVVADALTDLAAATGPSFRATASQAETAALRDLAWRAWVTEAETPEAHLETVNLMRLGSAAIAAQPDGVPVGGPGLDDLVARGVITREGFATPGGAGWTAMFDRYRPMLAATPAFVWTVGPDTRAAAFAAGAAWLRLNLAATGLGLALQPVSQALQEYPAMAPHFAEMHRLTGTTAPLRLQMLGRLGHPQPGAPHPRPTPRWPAESRIVGG</sequence>
<comment type="caution">
    <text evidence="3">The sequence shown here is derived from an EMBL/GenBank/DDBJ whole genome shotgun (WGS) entry which is preliminary data.</text>
</comment>
<gene>
    <name evidence="3" type="ORF">J5Y09_01680</name>
</gene>
<dbReference type="PROSITE" id="PS51318">
    <property type="entry name" value="TAT"/>
    <property type="match status" value="1"/>
</dbReference>
<dbReference type="EMBL" id="JAGIYZ010000001">
    <property type="protein sequence ID" value="MBP0462610.1"/>
    <property type="molecule type" value="Genomic_DNA"/>
</dbReference>
<evidence type="ECO:0000256" key="1">
    <source>
        <dbReference type="SAM" id="MobiDB-lite"/>
    </source>
</evidence>
<organism evidence="3 4">
    <name type="scientific">Roseomonas nitratireducens</name>
    <dbReference type="NCBI Taxonomy" id="2820810"/>
    <lineage>
        <taxon>Bacteria</taxon>
        <taxon>Pseudomonadati</taxon>
        <taxon>Pseudomonadota</taxon>
        <taxon>Alphaproteobacteria</taxon>
        <taxon>Acetobacterales</taxon>
        <taxon>Roseomonadaceae</taxon>
        <taxon>Roseomonas</taxon>
    </lineage>
</organism>
<reference evidence="3 4" key="1">
    <citation type="submission" date="2021-03" db="EMBL/GenBank/DDBJ databases">
        <authorList>
            <person name="So Y."/>
        </authorList>
    </citation>
    <scope>NUCLEOTIDE SEQUENCE [LARGE SCALE GENOMIC DNA]</scope>
    <source>
        <strain evidence="3 4">PWR1</strain>
    </source>
</reference>
<proteinExistence type="predicted"/>
<feature type="region of interest" description="Disordered" evidence="1">
    <location>
        <begin position="350"/>
        <end position="375"/>
    </location>
</feature>
<keyword evidence="4" id="KW-1185">Reference proteome</keyword>
<dbReference type="Proteomes" id="UP000680815">
    <property type="component" value="Unassembled WGS sequence"/>
</dbReference>
<name>A0ABS4AMN3_9PROT</name>
<evidence type="ECO:0000256" key="2">
    <source>
        <dbReference type="SAM" id="SignalP"/>
    </source>
</evidence>
<accession>A0ABS4AMN3</accession>
<evidence type="ECO:0000313" key="3">
    <source>
        <dbReference type="EMBL" id="MBP0462610.1"/>
    </source>
</evidence>
<dbReference type="InterPro" id="IPR006311">
    <property type="entry name" value="TAT_signal"/>
</dbReference>
<feature type="compositionally biased region" description="Pro residues" evidence="1">
    <location>
        <begin position="355"/>
        <end position="365"/>
    </location>
</feature>
<evidence type="ECO:0000313" key="4">
    <source>
        <dbReference type="Proteomes" id="UP000680815"/>
    </source>
</evidence>